<dbReference type="GO" id="GO:0046872">
    <property type="term" value="F:metal ion binding"/>
    <property type="evidence" value="ECO:0007669"/>
    <property type="project" value="UniProtKB-KW"/>
</dbReference>
<comment type="caution">
    <text evidence="13">The sequence shown here is derived from an EMBL/GenBank/DDBJ whole genome shotgun (WGS) entry which is preliminary data.</text>
</comment>
<dbReference type="InterPro" id="IPR000489">
    <property type="entry name" value="Pterin-binding_dom"/>
</dbReference>
<evidence type="ECO:0000256" key="5">
    <source>
        <dbReference type="ARBA" id="ARBA00012458"/>
    </source>
</evidence>
<comment type="similarity">
    <text evidence="4">Belongs to the DHPS family.</text>
</comment>
<dbReference type="InterPro" id="IPR045031">
    <property type="entry name" value="DHP_synth-like"/>
</dbReference>
<dbReference type="EC" id="2.5.1.15" evidence="5"/>
<evidence type="ECO:0000313" key="14">
    <source>
        <dbReference type="Proteomes" id="UP000317155"/>
    </source>
</evidence>
<dbReference type="RefSeq" id="WP_092056166.1">
    <property type="nucleotide sequence ID" value="NZ_FOJJ01000012.1"/>
</dbReference>
<evidence type="ECO:0000256" key="2">
    <source>
        <dbReference type="ARBA" id="ARBA00001946"/>
    </source>
</evidence>
<keyword evidence="8" id="KW-0479">Metal-binding</keyword>
<keyword evidence="7 13" id="KW-0808">Transferase</keyword>
<evidence type="ECO:0000256" key="9">
    <source>
        <dbReference type="ARBA" id="ARBA00022842"/>
    </source>
</evidence>
<keyword evidence="9" id="KW-0460">Magnesium</keyword>
<evidence type="ECO:0000256" key="10">
    <source>
        <dbReference type="ARBA" id="ARBA00022909"/>
    </source>
</evidence>
<keyword evidence="10" id="KW-0289">Folate biosynthesis</keyword>
<feature type="domain" description="Pterin-binding" evidence="12">
    <location>
        <begin position="138"/>
        <end position="392"/>
    </location>
</feature>
<evidence type="ECO:0000256" key="7">
    <source>
        <dbReference type="ARBA" id="ARBA00022679"/>
    </source>
</evidence>
<evidence type="ECO:0000256" key="1">
    <source>
        <dbReference type="ARBA" id="ARBA00000012"/>
    </source>
</evidence>
<dbReference type="GO" id="GO:0046654">
    <property type="term" value="P:tetrahydrofolate biosynthetic process"/>
    <property type="evidence" value="ECO:0007669"/>
    <property type="project" value="TreeGrafter"/>
</dbReference>
<dbReference type="Proteomes" id="UP000317155">
    <property type="component" value="Unassembled WGS sequence"/>
</dbReference>
<dbReference type="GO" id="GO:0046656">
    <property type="term" value="P:folic acid biosynthetic process"/>
    <property type="evidence" value="ECO:0007669"/>
    <property type="project" value="UniProtKB-KW"/>
</dbReference>
<name>A0A550JJC0_9BACT</name>
<accession>A0A550JJC0</accession>
<dbReference type="PROSITE" id="PS50972">
    <property type="entry name" value="PTERIN_BINDING"/>
    <property type="match status" value="1"/>
</dbReference>
<evidence type="ECO:0000256" key="6">
    <source>
        <dbReference type="ARBA" id="ARBA00016919"/>
    </source>
</evidence>
<protein>
    <recommendedName>
        <fullName evidence="6">Dihydropteroate synthase</fullName>
        <ecNumber evidence="5">2.5.1.15</ecNumber>
    </recommendedName>
    <alternativeName>
        <fullName evidence="11">Dihydropteroate pyrophosphorylase</fullName>
    </alternativeName>
</protein>
<sequence length="407" mass="43288">MPVPPRLLRVEDEAQARGELFRIGVDPAGIARMAPKMVGRLIKLRDVSCPAANILKQEMLSLGGDAAVSRGSVACSLPTTDVLLIGSLKQIRLLVERLGRQPFGLREQAARISLLLERLEYPPTFLSGRGLRLELDRPRIMGILNVTPDSFSDGGRYLSLSAALERAHEMEREGLDLIDVGGESTRPGAPEISPQEEIDRVVPVVEALARETSCPISVDTSKSAVARAALAAGAHFINDVSGLHFDPAMAAVIAEAGAGLFLMHTRGLAATMQADTEYGDLVGEILEYLRAGMARAQAAGIPEEALAVDPGIGFGKDVAGNLEILRRLGEFRALGRPLLLGTSRKSFIGKVLGQPEPSRRLYGTLATVALGVRAGAMIHRVHEVAPAREAALMAWAIQGGGAVTETL</sequence>
<comment type="pathway">
    <text evidence="3">Cofactor biosynthesis; tetrahydrofolate biosynthesis; 7,8-dihydrofolate from 2-amino-4-hydroxy-6-hydroxymethyl-7,8-dihydropteridine diphosphate and 4-aminobenzoate: step 1/2.</text>
</comment>
<evidence type="ECO:0000256" key="3">
    <source>
        <dbReference type="ARBA" id="ARBA00004763"/>
    </source>
</evidence>
<comment type="cofactor">
    <cofactor evidence="2">
        <name>Mg(2+)</name>
        <dbReference type="ChEBI" id="CHEBI:18420"/>
    </cofactor>
</comment>
<dbReference type="CDD" id="cd00739">
    <property type="entry name" value="DHPS"/>
    <property type="match status" value="1"/>
</dbReference>
<reference evidence="13 14" key="1">
    <citation type="submission" date="2019-07" db="EMBL/GenBank/DDBJ databases">
        <title>Insights of Desulfuromonas acetexigens electromicrobiology.</title>
        <authorList>
            <person name="Katuri K."/>
            <person name="Sapireddy V."/>
            <person name="Shaw D.R."/>
            <person name="Saikaly P."/>
        </authorList>
    </citation>
    <scope>NUCLEOTIDE SEQUENCE [LARGE SCALE GENOMIC DNA]</scope>
    <source>
        <strain evidence="13 14">2873</strain>
    </source>
</reference>
<dbReference type="EMBL" id="VJVV01000002">
    <property type="protein sequence ID" value="TRO83309.1"/>
    <property type="molecule type" value="Genomic_DNA"/>
</dbReference>
<dbReference type="GO" id="GO:0005829">
    <property type="term" value="C:cytosol"/>
    <property type="evidence" value="ECO:0007669"/>
    <property type="project" value="TreeGrafter"/>
</dbReference>
<dbReference type="NCBIfam" id="TIGR01496">
    <property type="entry name" value="DHPS"/>
    <property type="match status" value="1"/>
</dbReference>
<keyword evidence="14" id="KW-1185">Reference proteome</keyword>
<dbReference type="InterPro" id="IPR011005">
    <property type="entry name" value="Dihydropteroate_synth-like_sf"/>
</dbReference>
<dbReference type="InterPro" id="IPR006390">
    <property type="entry name" value="DHP_synth_dom"/>
</dbReference>
<evidence type="ECO:0000313" key="13">
    <source>
        <dbReference type="EMBL" id="TRO83309.1"/>
    </source>
</evidence>
<dbReference type="AlphaFoldDB" id="A0A550JJC0"/>
<comment type="catalytic activity">
    <reaction evidence="1">
        <text>(7,8-dihydropterin-6-yl)methyl diphosphate + 4-aminobenzoate = 7,8-dihydropteroate + diphosphate</text>
        <dbReference type="Rhea" id="RHEA:19949"/>
        <dbReference type="ChEBI" id="CHEBI:17836"/>
        <dbReference type="ChEBI" id="CHEBI:17839"/>
        <dbReference type="ChEBI" id="CHEBI:33019"/>
        <dbReference type="ChEBI" id="CHEBI:72950"/>
        <dbReference type="EC" id="2.5.1.15"/>
    </reaction>
</comment>
<evidence type="ECO:0000256" key="4">
    <source>
        <dbReference type="ARBA" id="ARBA00009503"/>
    </source>
</evidence>
<evidence type="ECO:0000256" key="11">
    <source>
        <dbReference type="ARBA" id="ARBA00030193"/>
    </source>
</evidence>
<dbReference type="PROSITE" id="PS00792">
    <property type="entry name" value="DHPS_1"/>
    <property type="match status" value="1"/>
</dbReference>
<dbReference type="SUPFAM" id="SSF51717">
    <property type="entry name" value="Dihydropteroate synthetase-like"/>
    <property type="match status" value="1"/>
</dbReference>
<proteinExistence type="inferred from homology"/>
<dbReference type="GO" id="GO:0004156">
    <property type="term" value="F:dihydropteroate synthase activity"/>
    <property type="evidence" value="ECO:0007669"/>
    <property type="project" value="UniProtKB-EC"/>
</dbReference>
<evidence type="ECO:0000259" key="12">
    <source>
        <dbReference type="PROSITE" id="PS50972"/>
    </source>
</evidence>
<dbReference type="PANTHER" id="PTHR20941:SF1">
    <property type="entry name" value="FOLIC ACID SYNTHESIS PROTEIN FOL1"/>
    <property type="match status" value="1"/>
</dbReference>
<organism evidence="13 14">
    <name type="scientific">Trichloromonas acetexigens</name>
    <dbReference type="NCBI Taxonomy" id="38815"/>
    <lineage>
        <taxon>Bacteria</taxon>
        <taxon>Pseudomonadati</taxon>
        <taxon>Thermodesulfobacteriota</taxon>
        <taxon>Desulfuromonadia</taxon>
        <taxon>Desulfuromonadales</taxon>
        <taxon>Trichloromonadaceae</taxon>
        <taxon>Trichloromonas</taxon>
    </lineage>
</organism>
<dbReference type="OrthoDB" id="9811744at2"/>
<gene>
    <name evidence="13" type="primary">folP</name>
    <name evidence="13" type="ORF">FL622_04290</name>
</gene>
<dbReference type="Pfam" id="PF00809">
    <property type="entry name" value="Pterin_bind"/>
    <property type="match status" value="1"/>
</dbReference>
<dbReference type="FunFam" id="3.20.20.20:FF:000006">
    <property type="entry name" value="Dihydropteroate synthase"/>
    <property type="match status" value="1"/>
</dbReference>
<dbReference type="PANTHER" id="PTHR20941">
    <property type="entry name" value="FOLATE SYNTHESIS PROTEINS"/>
    <property type="match status" value="1"/>
</dbReference>
<evidence type="ECO:0000256" key="8">
    <source>
        <dbReference type="ARBA" id="ARBA00022723"/>
    </source>
</evidence>
<dbReference type="Gene3D" id="3.20.20.20">
    <property type="entry name" value="Dihydropteroate synthase-like"/>
    <property type="match status" value="1"/>
</dbReference>